<dbReference type="KEGG" id="niy:FQ775_20405"/>
<feature type="compositionally biased region" description="Polar residues" evidence="1">
    <location>
        <begin position="90"/>
        <end position="105"/>
    </location>
</feature>
<protein>
    <submittedName>
        <fullName evidence="3">Uncharacterized protein</fullName>
    </submittedName>
</protein>
<proteinExistence type="predicted"/>
<dbReference type="OrthoDB" id="9812902at2"/>
<reference evidence="3" key="1">
    <citation type="submission" date="2020-04" db="EMBL/GenBank/DDBJ databases">
        <title>Nitratireductor sp. nov. isolated from mangrove soil.</title>
        <authorList>
            <person name="Ye Y."/>
        </authorList>
    </citation>
    <scope>NUCLEOTIDE SEQUENCE</scope>
    <source>
        <strain evidence="3">SY7</strain>
    </source>
</reference>
<dbReference type="EMBL" id="CP042301">
    <property type="protein sequence ID" value="QDZ02543.1"/>
    <property type="molecule type" value="Genomic_DNA"/>
</dbReference>
<accession>A0A5B8L410</accession>
<gene>
    <name evidence="3" type="ORF">FQ775_20405</name>
</gene>
<feature type="signal peptide" evidence="2">
    <location>
        <begin position="1"/>
        <end position="24"/>
    </location>
</feature>
<dbReference type="AlphaFoldDB" id="A0A5B8L410"/>
<evidence type="ECO:0000313" key="3">
    <source>
        <dbReference type="EMBL" id="QDZ02543.1"/>
    </source>
</evidence>
<feature type="region of interest" description="Disordered" evidence="1">
    <location>
        <begin position="86"/>
        <end position="105"/>
    </location>
</feature>
<evidence type="ECO:0000313" key="4">
    <source>
        <dbReference type="Proteomes" id="UP000321389"/>
    </source>
</evidence>
<keyword evidence="4" id="KW-1185">Reference proteome</keyword>
<evidence type="ECO:0000256" key="1">
    <source>
        <dbReference type="SAM" id="MobiDB-lite"/>
    </source>
</evidence>
<sequence length="105" mass="10654">MPRFFATAIVVAAASLAAMPLASADDSLPGVKHGAGTVTTDILIGEPEDGVPVGSTPGSYKVGNWDVTISGSVSYQIGFGGYRHDGRSSPVVNPQQPGPNASISR</sequence>
<dbReference type="Proteomes" id="UP000321389">
    <property type="component" value="Chromosome"/>
</dbReference>
<keyword evidence="2" id="KW-0732">Signal</keyword>
<organism evidence="3 4">
    <name type="scientific">Nitratireductor mangrovi</name>
    <dbReference type="NCBI Taxonomy" id="2599600"/>
    <lineage>
        <taxon>Bacteria</taxon>
        <taxon>Pseudomonadati</taxon>
        <taxon>Pseudomonadota</taxon>
        <taxon>Alphaproteobacteria</taxon>
        <taxon>Hyphomicrobiales</taxon>
        <taxon>Phyllobacteriaceae</taxon>
        <taxon>Nitratireductor</taxon>
    </lineage>
</organism>
<feature type="chain" id="PRO_5023013203" evidence="2">
    <location>
        <begin position="25"/>
        <end position="105"/>
    </location>
</feature>
<name>A0A5B8L410_9HYPH</name>
<evidence type="ECO:0000256" key="2">
    <source>
        <dbReference type="SAM" id="SignalP"/>
    </source>
</evidence>
<dbReference type="RefSeq" id="WP_146301180.1">
    <property type="nucleotide sequence ID" value="NZ_CP042301.2"/>
</dbReference>